<name>A0A173RLL0_9FIRM</name>
<keyword evidence="11" id="KW-0969">Cilium</keyword>
<keyword evidence="11" id="KW-0282">Flagellum</keyword>
<keyword evidence="7 10" id="KW-0283">Flagellar rotation</keyword>
<evidence type="ECO:0000256" key="5">
    <source>
        <dbReference type="ARBA" id="ARBA00022500"/>
    </source>
</evidence>
<evidence type="ECO:0000256" key="4">
    <source>
        <dbReference type="ARBA" id="ARBA00022475"/>
    </source>
</evidence>
<gene>
    <name evidence="11" type="ORF">ERS852444_00464</name>
</gene>
<evidence type="ECO:0000256" key="6">
    <source>
        <dbReference type="ARBA" id="ARBA00022692"/>
    </source>
</evidence>
<dbReference type="Pfam" id="PF03748">
    <property type="entry name" value="FliL"/>
    <property type="match status" value="1"/>
</dbReference>
<dbReference type="Proteomes" id="UP000095453">
    <property type="component" value="Unassembled WGS sequence"/>
</dbReference>
<dbReference type="GO" id="GO:0009425">
    <property type="term" value="C:bacterial-type flagellum basal body"/>
    <property type="evidence" value="ECO:0007669"/>
    <property type="project" value="InterPro"/>
</dbReference>
<dbReference type="AlphaFoldDB" id="A0A173RLL0"/>
<evidence type="ECO:0000256" key="10">
    <source>
        <dbReference type="RuleBase" id="RU364125"/>
    </source>
</evidence>
<dbReference type="GO" id="GO:0005886">
    <property type="term" value="C:plasma membrane"/>
    <property type="evidence" value="ECO:0007669"/>
    <property type="project" value="UniProtKB-SubCell"/>
</dbReference>
<comment type="similarity">
    <text evidence="3 10">Belongs to the FliL family.</text>
</comment>
<keyword evidence="5 10" id="KW-0145">Chemotaxis</keyword>
<keyword evidence="4 10" id="KW-1003">Cell membrane</keyword>
<organism evidence="11 12">
    <name type="scientific">Roseburia inulinivorans</name>
    <dbReference type="NCBI Taxonomy" id="360807"/>
    <lineage>
        <taxon>Bacteria</taxon>
        <taxon>Bacillati</taxon>
        <taxon>Bacillota</taxon>
        <taxon>Clostridia</taxon>
        <taxon>Lachnospirales</taxon>
        <taxon>Lachnospiraceae</taxon>
        <taxon>Roseburia</taxon>
    </lineage>
</organism>
<protein>
    <recommendedName>
        <fullName evidence="10">Flagellar protein FliL</fullName>
    </recommendedName>
</protein>
<evidence type="ECO:0000256" key="7">
    <source>
        <dbReference type="ARBA" id="ARBA00022779"/>
    </source>
</evidence>
<dbReference type="RefSeq" id="WP_055167646.1">
    <property type="nucleotide sequence ID" value="NZ_CYXX01000002.1"/>
</dbReference>
<evidence type="ECO:0000313" key="11">
    <source>
        <dbReference type="EMBL" id="CUM78158.1"/>
    </source>
</evidence>
<dbReference type="GO" id="GO:0006935">
    <property type="term" value="P:chemotaxis"/>
    <property type="evidence" value="ECO:0007669"/>
    <property type="project" value="UniProtKB-KW"/>
</dbReference>
<evidence type="ECO:0000256" key="9">
    <source>
        <dbReference type="ARBA" id="ARBA00023136"/>
    </source>
</evidence>
<sequence length="171" mass="18618">MKKNLMTVIILALVLVNLVLTAILAFTIIPQTRKSNQLIDKIASAIDLELEDGSGKDTAAVPVEDIEVYDIEASFTVNLSPSGDGKDHVAVFSIGLSLNTKSDGYKSIGIEGLKAKETLIKNDINTIVSEYTMEQFREDEQSVKDAILEDLQEMFGSDFIVGVSFSSVNTQ</sequence>
<reference evidence="11 12" key="1">
    <citation type="submission" date="2015-09" db="EMBL/GenBank/DDBJ databases">
        <authorList>
            <consortium name="Pathogen Informatics"/>
        </authorList>
    </citation>
    <scope>NUCLEOTIDE SEQUENCE [LARGE SCALE GENOMIC DNA]</scope>
    <source>
        <strain evidence="11 12">2789STDY5608887</strain>
    </source>
</reference>
<dbReference type="GO" id="GO:0071973">
    <property type="term" value="P:bacterial-type flagellum-dependent cell motility"/>
    <property type="evidence" value="ECO:0007669"/>
    <property type="project" value="InterPro"/>
</dbReference>
<dbReference type="EMBL" id="CYXX01000002">
    <property type="protein sequence ID" value="CUM78158.1"/>
    <property type="molecule type" value="Genomic_DNA"/>
</dbReference>
<keyword evidence="6" id="KW-0812">Transmembrane</keyword>
<keyword evidence="9 10" id="KW-0472">Membrane</keyword>
<keyword evidence="11" id="KW-0966">Cell projection</keyword>
<evidence type="ECO:0000313" key="12">
    <source>
        <dbReference type="Proteomes" id="UP000095453"/>
    </source>
</evidence>
<comment type="function">
    <text evidence="1 10">Controls the rotational direction of flagella during chemotaxis.</text>
</comment>
<accession>A0A173RLL0</accession>
<proteinExistence type="inferred from homology"/>
<evidence type="ECO:0000256" key="3">
    <source>
        <dbReference type="ARBA" id="ARBA00008281"/>
    </source>
</evidence>
<comment type="subcellular location">
    <subcellularLocation>
        <location evidence="2">Cell membrane</location>
        <topology evidence="2">Single-pass membrane protein</topology>
    </subcellularLocation>
</comment>
<evidence type="ECO:0000256" key="8">
    <source>
        <dbReference type="ARBA" id="ARBA00022989"/>
    </source>
</evidence>
<dbReference type="InterPro" id="IPR005503">
    <property type="entry name" value="FliL"/>
</dbReference>
<evidence type="ECO:0000256" key="2">
    <source>
        <dbReference type="ARBA" id="ARBA00004162"/>
    </source>
</evidence>
<keyword evidence="8" id="KW-1133">Transmembrane helix</keyword>
<evidence type="ECO:0000256" key="1">
    <source>
        <dbReference type="ARBA" id="ARBA00002254"/>
    </source>
</evidence>